<dbReference type="AlphaFoldDB" id="A0A7R9E274"/>
<evidence type="ECO:0000313" key="2">
    <source>
        <dbReference type="EMBL" id="CAD7424765.1"/>
    </source>
</evidence>
<feature type="compositionally biased region" description="Acidic residues" evidence="1">
    <location>
        <begin position="64"/>
        <end position="91"/>
    </location>
</feature>
<reference evidence="2" key="1">
    <citation type="submission" date="2020-11" db="EMBL/GenBank/DDBJ databases">
        <authorList>
            <person name="Tran Van P."/>
        </authorList>
    </citation>
    <scope>NUCLEOTIDE SEQUENCE</scope>
</reference>
<sequence length="338" mass="37649">MSWFFFVKAGQPEFTSEDQEEELTEVRPLDLLDLDSIEFHDVMTEATLPSSSQVPVKSHRTQLDDEEDQNVEDDERDEENDSVDDEEEEYLETTIQTSRKNAEVAPLKRDSSSSIIEQTTRGSLPSLSVTYERIPALQDVEDGGSGGVEGGGMTTPIPEDGDGVMSPGEVTPALSTMSRETSEIGRGLAELLSGPWAHNESQEADLSTDNIEEILNVDKKSNVPQKLVDAVDPRADEDLLELMVRIAESPNEWRHVHETLPIDLAKIPEPFSQCIEAYRLKNVPIKFLRCDPLFTIIALSPVVWGQYSTPLHTRLSIRLDLEDKRMTTANQGPAITVT</sequence>
<protein>
    <submittedName>
        <fullName evidence="2">Uncharacterized protein</fullName>
    </submittedName>
</protein>
<gene>
    <name evidence="2" type="ORF">TMSB3V08_LOCUS1691</name>
</gene>
<feature type="region of interest" description="Disordered" evidence="1">
    <location>
        <begin position="43"/>
        <end position="106"/>
    </location>
</feature>
<name>A0A7R9E274_9NEOP</name>
<organism evidence="2">
    <name type="scientific">Timema monikensis</name>
    <dbReference type="NCBI Taxonomy" id="170555"/>
    <lineage>
        <taxon>Eukaryota</taxon>
        <taxon>Metazoa</taxon>
        <taxon>Ecdysozoa</taxon>
        <taxon>Arthropoda</taxon>
        <taxon>Hexapoda</taxon>
        <taxon>Insecta</taxon>
        <taxon>Pterygota</taxon>
        <taxon>Neoptera</taxon>
        <taxon>Polyneoptera</taxon>
        <taxon>Phasmatodea</taxon>
        <taxon>Timematodea</taxon>
        <taxon>Timematoidea</taxon>
        <taxon>Timematidae</taxon>
        <taxon>Timema</taxon>
    </lineage>
</organism>
<evidence type="ECO:0000256" key="1">
    <source>
        <dbReference type="SAM" id="MobiDB-lite"/>
    </source>
</evidence>
<proteinExistence type="predicted"/>
<dbReference type="EMBL" id="OB792835">
    <property type="protein sequence ID" value="CAD7424765.1"/>
    <property type="molecule type" value="Genomic_DNA"/>
</dbReference>
<accession>A0A7R9E274</accession>